<dbReference type="NCBIfam" id="TIGR03351">
    <property type="entry name" value="PhnX-like"/>
    <property type="match status" value="1"/>
</dbReference>
<gene>
    <name evidence="1" type="ORF">C3E78_13070</name>
</gene>
<dbReference type="SFLD" id="SFLDG01129">
    <property type="entry name" value="C1.5:_HAD__Beta-PGM__Phosphata"/>
    <property type="match status" value="1"/>
</dbReference>
<dbReference type="InterPro" id="IPR050155">
    <property type="entry name" value="HAD-like_hydrolase_sf"/>
</dbReference>
<reference evidence="2" key="1">
    <citation type="submission" date="2018-01" db="EMBL/GenBank/DDBJ databases">
        <authorList>
            <person name="Li J."/>
        </authorList>
    </citation>
    <scope>NUCLEOTIDE SEQUENCE [LARGE SCALE GENOMIC DNA]</scope>
    <source>
        <strain evidence="2">592</strain>
    </source>
</reference>
<dbReference type="Pfam" id="PF00702">
    <property type="entry name" value="Hydrolase"/>
    <property type="match status" value="1"/>
</dbReference>
<dbReference type="KEGG" id="aez:C3E78_13070"/>
<proteinExistence type="predicted"/>
<accession>A0A2S0WP33</accession>
<dbReference type="GO" id="GO:0006281">
    <property type="term" value="P:DNA repair"/>
    <property type="evidence" value="ECO:0007669"/>
    <property type="project" value="TreeGrafter"/>
</dbReference>
<dbReference type="PANTHER" id="PTHR43434">
    <property type="entry name" value="PHOSPHOGLYCOLATE PHOSPHATASE"/>
    <property type="match status" value="1"/>
</dbReference>
<dbReference type="RefSeq" id="WP_108579068.1">
    <property type="nucleotide sequence ID" value="NZ_CP026952.1"/>
</dbReference>
<dbReference type="SUPFAM" id="SSF56784">
    <property type="entry name" value="HAD-like"/>
    <property type="match status" value="1"/>
</dbReference>
<dbReference type="Proteomes" id="UP000244384">
    <property type="component" value="Chromosome"/>
</dbReference>
<sequence length="239" mass="24539">MSTRTIDLACLDMAGTTIDEGGLVYVVLESTVAEAAGRDVPPELLARWKGTSKHGAIEGLLEGLGAPHDEAAVDAVFAAFRARLIATYRSSPPAPIPGVMELLADLRSDGVRVALQTGYSRDIASAILDGLGWTVGPGPADTVDAIVTSDEVAASRPAPYLIFHCMEATGVVDVRRVLVAGDTPNDVLAGHRAGAGVVVGVLTGSFDAQALSDDPGTQVLRSLADAAELTVRGGTLVQA</sequence>
<dbReference type="OrthoDB" id="5504491at2"/>
<dbReference type="EMBL" id="CP026952">
    <property type="protein sequence ID" value="AWB93062.1"/>
    <property type="molecule type" value="Genomic_DNA"/>
</dbReference>
<dbReference type="PANTHER" id="PTHR43434:SF19">
    <property type="entry name" value="PHOSPHONOACETALDEHYDE HYDROLASE"/>
    <property type="match status" value="1"/>
</dbReference>
<dbReference type="GO" id="GO:0005829">
    <property type="term" value="C:cytosol"/>
    <property type="evidence" value="ECO:0007669"/>
    <property type="project" value="TreeGrafter"/>
</dbReference>
<dbReference type="InterPro" id="IPR023198">
    <property type="entry name" value="PGP-like_dom2"/>
</dbReference>
<dbReference type="InterPro" id="IPR036412">
    <property type="entry name" value="HAD-like_sf"/>
</dbReference>
<dbReference type="AlphaFoldDB" id="A0A2S0WP33"/>
<accession>A0A5F2EX98</accession>
<dbReference type="SFLD" id="SFLDS00003">
    <property type="entry name" value="Haloacid_Dehalogenase"/>
    <property type="match status" value="1"/>
</dbReference>
<protein>
    <submittedName>
        <fullName evidence="1">Phosphonatase-like hydrolase</fullName>
    </submittedName>
</protein>
<name>A0A2S0WP33_9ACTN</name>
<keyword evidence="1" id="KW-0378">Hydrolase</keyword>
<organism evidence="1 2">
    <name type="scientific">Aeromicrobium chenweiae</name>
    <dbReference type="NCBI Taxonomy" id="2079793"/>
    <lineage>
        <taxon>Bacteria</taxon>
        <taxon>Bacillati</taxon>
        <taxon>Actinomycetota</taxon>
        <taxon>Actinomycetes</taxon>
        <taxon>Propionibacteriales</taxon>
        <taxon>Nocardioidaceae</taxon>
        <taxon>Aeromicrobium</taxon>
    </lineage>
</organism>
<dbReference type="Gene3D" id="1.10.150.240">
    <property type="entry name" value="Putative phosphatase, domain 2"/>
    <property type="match status" value="1"/>
</dbReference>
<dbReference type="GO" id="GO:0008967">
    <property type="term" value="F:phosphoglycolate phosphatase activity"/>
    <property type="evidence" value="ECO:0007669"/>
    <property type="project" value="TreeGrafter"/>
</dbReference>
<dbReference type="Gene3D" id="3.40.50.1000">
    <property type="entry name" value="HAD superfamily/HAD-like"/>
    <property type="match status" value="1"/>
</dbReference>
<evidence type="ECO:0000313" key="2">
    <source>
        <dbReference type="Proteomes" id="UP000244384"/>
    </source>
</evidence>
<dbReference type="InterPro" id="IPR022468">
    <property type="entry name" value="PhnX-like"/>
</dbReference>
<dbReference type="InterPro" id="IPR023214">
    <property type="entry name" value="HAD_sf"/>
</dbReference>
<evidence type="ECO:0000313" key="1">
    <source>
        <dbReference type="EMBL" id="AWB93062.1"/>
    </source>
</evidence>
<keyword evidence="2" id="KW-1185">Reference proteome</keyword>